<name>A0A815RWF6_9BILA</name>
<evidence type="ECO:0000313" key="2">
    <source>
        <dbReference type="Proteomes" id="UP000663882"/>
    </source>
</evidence>
<sequence length="48" mass="5482">MGSAPTKIDLLWQILNETTIPIQHMYLTHMSSRGDDLIEEAKKWIKAG</sequence>
<gene>
    <name evidence="1" type="ORF">RFH988_LOCUS38108</name>
</gene>
<accession>A0A815RWF6</accession>
<evidence type="ECO:0000313" key="1">
    <source>
        <dbReference type="EMBL" id="CAF1483785.1"/>
    </source>
</evidence>
<proteinExistence type="predicted"/>
<feature type="non-terminal residue" evidence="1">
    <location>
        <position position="48"/>
    </location>
</feature>
<dbReference type="Proteomes" id="UP000663882">
    <property type="component" value="Unassembled WGS sequence"/>
</dbReference>
<protein>
    <submittedName>
        <fullName evidence="1">Uncharacterized protein</fullName>
    </submittedName>
</protein>
<reference evidence="1" key="1">
    <citation type="submission" date="2021-02" db="EMBL/GenBank/DDBJ databases">
        <authorList>
            <person name="Nowell W R."/>
        </authorList>
    </citation>
    <scope>NUCLEOTIDE SEQUENCE</scope>
</reference>
<dbReference type="OrthoDB" id="10031053at2759"/>
<comment type="caution">
    <text evidence="1">The sequence shown here is derived from an EMBL/GenBank/DDBJ whole genome shotgun (WGS) entry which is preliminary data.</text>
</comment>
<dbReference type="Gene3D" id="3.20.20.140">
    <property type="entry name" value="Metal-dependent hydrolases"/>
    <property type="match status" value="1"/>
</dbReference>
<dbReference type="AlphaFoldDB" id="A0A815RWF6"/>
<dbReference type="EMBL" id="CAJNOO010008607">
    <property type="protein sequence ID" value="CAF1483785.1"/>
    <property type="molecule type" value="Genomic_DNA"/>
</dbReference>
<organism evidence="1 2">
    <name type="scientific">Rotaria sordida</name>
    <dbReference type="NCBI Taxonomy" id="392033"/>
    <lineage>
        <taxon>Eukaryota</taxon>
        <taxon>Metazoa</taxon>
        <taxon>Spiralia</taxon>
        <taxon>Gnathifera</taxon>
        <taxon>Rotifera</taxon>
        <taxon>Eurotatoria</taxon>
        <taxon>Bdelloidea</taxon>
        <taxon>Philodinida</taxon>
        <taxon>Philodinidae</taxon>
        <taxon>Rotaria</taxon>
    </lineage>
</organism>